<sequence length="234" mass="26907">MNKHLKELIEVSSLDKAINALEPKILEIKKNQLDKEAQLEKLAQTQMQLTEQAEECNLSIQKSNQTLQELSTKLEDFARKLKEVKTEKELKSLNIEEEIAKEQIGFQNTEIERLETLKAHIQEKIEATQNQISEIKHQISEIEGDIQAQVQEVKNEQGKLFEQKSAMVAQMDQKIASFYEKVRKWAQDSSVVPVYKQACGGCFIRISDRVYSDILKGESITTCPHCGRILYIQE</sequence>
<dbReference type="OrthoDB" id="9795058at2"/>
<evidence type="ECO:0000313" key="3">
    <source>
        <dbReference type="EMBL" id="ANV98406.1"/>
    </source>
</evidence>
<feature type="coiled-coil region" evidence="1">
    <location>
        <begin position="35"/>
        <end position="145"/>
    </location>
</feature>
<evidence type="ECO:0000313" key="4">
    <source>
        <dbReference type="Proteomes" id="UP000092884"/>
    </source>
</evidence>
<feature type="domain" description="C4-type zinc ribbon" evidence="2">
    <location>
        <begin position="198"/>
        <end position="230"/>
    </location>
</feature>
<evidence type="ECO:0000256" key="1">
    <source>
        <dbReference type="SAM" id="Coils"/>
    </source>
</evidence>
<protein>
    <recommendedName>
        <fullName evidence="2">C4-type zinc ribbon domain-containing protein</fullName>
    </recommendedName>
</protein>
<dbReference type="Proteomes" id="UP000092884">
    <property type="component" value="Chromosome"/>
</dbReference>
<gene>
    <name evidence="3" type="ORF">BBW65_06180</name>
</gene>
<proteinExistence type="predicted"/>
<keyword evidence="1" id="KW-0175">Coiled coil</keyword>
<dbReference type="PANTHER" id="PTHR39082:SF1">
    <property type="entry name" value="SCAVENGER RECEPTOR CLASS A MEMBER 3"/>
    <property type="match status" value="1"/>
</dbReference>
<dbReference type="Pfam" id="PF02591">
    <property type="entry name" value="Zn_ribbon_9"/>
    <property type="match status" value="1"/>
</dbReference>
<dbReference type="AlphaFoldDB" id="A0A1B1U6P2"/>
<dbReference type="KEGG" id="het:BBW65_06180"/>
<dbReference type="InterPro" id="IPR003743">
    <property type="entry name" value="Zf-RING_7"/>
</dbReference>
<reference evidence="4" key="1">
    <citation type="submission" date="2016-07" db="EMBL/GenBank/DDBJ databases">
        <authorList>
            <person name="Florea S."/>
            <person name="Webb J.S."/>
            <person name="Jaromczyk J."/>
            <person name="Schardl C.L."/>
        </authorList>
    </citation>
    <scope>NUCLEOTIDE SEQUENCE [LARGE SCALE GENOMIC DNA]</scope>
    <source>
        <strain evidence="4">MIT 01-6242</strain>
    </source>
</reference>
<name>A0A1B1U6P2_9HELI</name>
<organism evidence="3 4">
    <name type="scientific">Helicobacter enhydrae</name>
    <dbReference type="NCBI Taxonomy" id="222136"/>
    <lineage>
        <taxon>Bacteria</taxon>
        <taxon>Pseudomonadati</taxon>
        <taxon>Campylobacterota</taxon>
        <taxon>Epsilonproteobacteria</taxon>
        <taxon>Campylobacterales</taxon>
        <taxon>Helicobacteraceae</taxon>
        <taxon>Helicobacter</taxon>
    </lineage>
</organism>
<keyword evidence="4" id="KW-1185">Reference proteome</keyword>
<dbReference type="STRING" id="222136.BBW65_06180"/>
<accession>A0A1B1U6P2</accession>
<dbReference type="EMBL" id="CP016503">
    <property type="protein sequence ID" value="ANV98406.1"/>
    <property type="molecule type" value="Genomic_DNA"/>
</dbReference>
<dbReference type="RefSeq" id="WP_066341106.1">
    <property type="nucleotide sequence ID" value="NZ_CP016503.1"/>
</dbReference>
<dbReference type="InterPro" id="IPR052376">
    <property type="entry name" value="Oxidative_Scav/Glycosyltrans"/>
</dbReference>
<evidence type="ECO:0000259" key="2">
    <source>
        <dbReference type="Pfam" id="PF02591"/>
    </source>
</evidence>
<dbReference type="PANTHER" id="PTHR39082">
    <property type="entry name" value="PHOSPHOLIPASE C-BETA-2-RELATED"/>
    <property type="match status" value="1"/>
</dbReference>
<dbReference type="Gene3D" id="1.10.287.1490">
    <property type="match status" value="1"/>
</dbReference>